<dbReference type="Proteomes" id="UP000244855">
    <property type="component" value="Unassembled WGS sequence"/>
</dbReference>
<dbReference type="AlphaFoldDB" id="A0A2V1DW33"/>
<protein>
    <submittedName>
        <fullName evidence="1">Uncharacterized protein</fullName>
    </submittedName>
</protein>
<evidence type="ECO:0000313" key="2">
    <source>
        <dbReference type="Proteomes" id="UP000244855"/>
    </source>
</evidence>
<organism evidence="1 2">
    <name type="scientific">Periconia macrospinosa</name>
    <dbReference type="NCBI Taxonomy" id="97972"/>
    <lineage>
        <taxon>Eukaryota</taxon>
        <taxon>Fungi</taxon>
        <taxon>Dikarya</taxon>
        <taxon>Ascomycota</taxon>
        <taxon>Pezizomycotina</taxon>
        <taxon>Dothideomycetes</taxon>
        <taxon>Pleosporomycetidae</taxon>
        <taxon>Pleosporales</taxon>
        <taxon>Massarineae</taxon>
        <taxon>Periconiaceae</taxon>
        <taxon>Periconia</taxon>
    </lineage>
</organism>
<dbReference type="EMBL" id="KZ805344">
    <property type="protein sequence ID" value="PVI02381.1"/>
    <property type="molecule type" value="Genomic_DNA"/>
</dbReference>
<sequence>MQSCTPNRFGISGDFGIHQHHGLSQCFSLADVDRHASTTPSDWLLPDVPCIQPVIARASPSSFVTVVASPPVSSTEHVLFGELKRHHDSSTSPWFLWSGALSVSASNRLTQSALHHCIATMNHQSHARNSILAIQAPTLRPRTSPKNQPACRQDKESIMAMRAASHVTGLRYLPGTINLSGH</sequence>
<keyword evidence="2" id="KW-1185">Reference proteome</keyword>
<proteinExistence type="predicted"/>
<gene>
    <name evidence="1" type="ORF">DM02DRAFT_309304</name>
</gene>
<evidence type="ECO:0000313" key="1">
    <source>
        <dbReference type="EMBL" id="PVI02381.1"/>
    </source>
</evidence>
<reference evidence="1 2" key="1">
    <citation type="journal article" date="2018" name="Sci. Rep.">
        <title>Comparative genomics provides insights into the lifestyle and reveals functional heterogeneity of dark septate endophytic fungi.</title>
        <authorList>
            <person name="Knapp D.G."/>
            <person name="Nemeth J.B."/>
            <person name="Barry K."/>
            <person name="Hainaut M."/>
            <person name="Henrissat B."/>
            <person name="Johnson J."/>
            <person name="Kuo A."/>
            <person name="Lim J.H.P."/>
            <person name="Lipzen A."/>
            <person name="Nolan M."/>
            <person name="Ohm R.A."/>
            <person name="Tamas L."/>
            <person name="Grigoriev I.V."/>
            <person name="Spatafora J.W."/>
            <person name="Nagy L.G."/>
            <person name="Kovacs G.M."/>
        </authorList>
    </citation>
    <scope>NUCLEOTIDE SEQUENCE [LARGE SCALE GENOMIC DNA]</scope>
    <source>
        <strain evidence="1 2">DSE2036</strain>
    </source>
</reference>
<name>A0A2V1DW33_9PLEO</name>
<accession>A0A2V1DW33</accession>